<sequence length="244" mass="27122">MLAPVARRTGWGASRRKRGWTTYSPSPFAPAQRSRCSTSCKSRHTGQTGIAAIPARPDGGTDGPNWSNSMIGQDGQRSWTIHIRKDNLKFSAAHMTVFPDGRKEGLHGHNYQVELTVELQDSPALARMLSYEVFKKALRTVCDQWDEKVLIAGGNPWLEPLPAAEGEYACRLCGKRYVLPADEVAVLDMGNVTAENLARALFEQFWVELTRDCSVPWRERVAAAGLRIDESRGQGATYSIRFGR</sequence>
<dbReference type="SUPFAM" id="SSF55620">
    <property type="entry name" value="Tetrahydrobiopterin biosynthesis enzymes-like"/>
    <property type="match status" value="1"/>
</dbReference>
<evidence type="ECO:0000256" key="7">
    <source>
        <dbReference type="ARBA" id="ARBA00022833"/>
    </source>
</evidence>
<evidence type="ECO:0000256" key="10">
    <source>
        <dbReference type="ARBA" id="ARBA00048807"/>
    </source>
</evidence>
<keyword evidence="7" id="KW-0862">Zinc</keyword>
<dbReference type="PANTHER" id="PTHR12589:SF7">
    <property type="entry name" value="6-PYRUVOYL TETRAHYDROBIOPTERIN SYNTHASE"/>
    <property type="match status" value="1"/>
</dbReference>
<accession>A0ABX1TKC6</accession>
<organism evidence="12 13">
    <name type="scientific">Candidatus Competibacter phosphatis</name>
    <dbReference type="NCBI Taxonomy" id="221280"/>
    <lineage>
        <taxon>Bacteria</taxon>
        <taxon>Pseudomonadati</taxon>
        <taxon>Pseudomonadota</taxon>
        <taxon>Gammaproteobacteria</taxon>
        <taxon>Candidatus Competibacteraceae</taxon>
        <taxon>Candidatus Competibacter</taxon>
    </lineage>
</organism>
<evidence type="ECO:0000256" key="11">
    <source>
        <dbReference type="SAM" id="MobiDB-lite"/>
    </source>
</evidence>
<evidence type="ECO:0000313" key="13">
    <source>
        <dbReference type="Proteomes" id="UP000760480"/>
    </source>
</evidence>
<feature type="compositionally biased region" description="Polar residues" evidence="11">
    <location>
        <begin position="34"/>
        <end position="43"/>
    </location>
</feature>
<dbReference type="Gene3D" id="3.30.479.10">
    <property type="entry name" value="6-pyruvoyl tetrahydropterin synthase/QueD"/>
    <property type="match status" value="1"/>
</dbReference>
<comment type="similarity">
    <text evidence="3">Belongs to the PTPS family. QueD subfamily.</text>
</comment>
<comment type="cofactor">
    <cofactor evidence="1">
        <name>Zn(2+)</name>
        <dbReference type="ChEBI" id="CHEBI:29105"/>
    </cofactor>
</comment>
<keyword evidence="13" id="KW-1185">Reference proteome</keyword>
<comment type="catalytic activity">
    <reaction evidence="10">
        <text>7,8-dihydroneopterin 3'-triphosphate + H2O = 6-carboxy-5,6,7,8-tetrahydropterin + triphosphate + acetaldehyde + 2 H(+)</text>
        <dbReference type="Rhea" id="RHEA:27966"/>
        <dbReference type="ChEBI" id="CHEBI:15343"/>
        <dbReference type="ChEBI" id="CHEBI:15377"/>
        <dbReference type="ChEBI" id="CHEBI:15378"/>
        <dbReference type="ChEBI" id="CHEBI:18036"/>
        <dbReference type="ChEBI" id="CHEBI:58462"/>
        <dbReference type="ChEBI" id="CHEBI:61032"/>
        <dbReference type="EC" id="4.1.2.50"/>
    </reaction>
</comment>
<gene>
    <name evidence="12" type="ORF">E4P82_11900</name>
</gene>
<name>A0ABX1TKC6_9GAMM</name>
<evidence type="ECO:0000313" key="12">
    <source>
        <dbReference type="EMBL" id="NMQ19838.1"/>
    </source>
</evidence>
<dbReference type="Proteomes" id="UP000760480">
    <property type="component" value="Unassembled WGS sequence"/>
</dbReference>
<keyword evidence="8" id="KW-0456">Lyase</keyword>
<comment type="caution">
    <text evidence="12">The sequence shown here is derived from an EMBL/GenBank/DDBJ whole genome shotgun (WGS) entry which is preliminary data.</text>
</comment>
<dbReference type="EC" id="4.1.2.50" evidence="4"/>
<protein>
    <recommendedName>
        <fullName evidence="5">6-carboxy-5,6,7,8-tetrahydropterin synthase</fullName>
        <ecNumber evidence="4">4.1.2.50</ecNumber>
    </recommendedName>
    <alternativeName>
        <fullName evidence="9">Queuosine biosynthesis protein QueD</fullName>
    </alternativeName>
</protein>
<dbReference type="Pfam" id="PF01242">
    <property type="entry name" value="PTPS"/>
    <property type="match status" value="1"/>
</dbReference>
<evidence type="ECO:0000256" key="5">
    <source>
        <dbReference type="ARBA" id="ARBA00018141"/>
    </source>
</evidence>
<dbReference type="PANTHER" id="PTHR12589">
    <property type="entry name" value="PYRUVOYL TETRAHYDROBIOPTERIN SYNTHASE"/>
    <property type="match status" value="1"/>
</dbReference>
<evidence type="ECO:0000256" key="9">
    <source>
        <dbReference type="ARBA" id="ARBA00031449"/>
    </source>
</evidence>
<comment type="pathway">
    <text evidence="2">Purine metabolism; 7-cyano-7-deazaguanine biosynthesis.</text>
</comment>
<evidence type="ECO:0000256" key="3">
    <source>
        <dbReference type="ARBA" id="ARBA00008900"/>
    </source>
</evidence>
<evidence type="ECO:0000256" key="4">
    <source>
        <dbReference type="ARBA" id="ARBA00012982"/>
    </source>
</evidence>
<dbReference type="EMBL" id="SPMZ01000032">
    <property type="protein sequence ID" value="NMQ19838.1"/>
    <property type="molecule type" value="Genomic_DNA"/>
</dbReference>
<dbReference type="InterPro" id="IPR007115">
    <property type="entry name" value="6-PTP_synth/QueD"/>
</dbReference>
<evidence type="ECO:0000256" key="1">
    <source>
        <dbReference type="ARBA" id="ARBA00001947"/>
    </source>
</evidence>
<dbReference type="InterPro" id="IPR038418">
    <property type="entry name" value="6-PTP_synth/QueD_sf"/>
</dbReference>
<evidence type="ECO:0000256" key="2">
    <source>
        <dbReference type="ARBA" id="ARBA00005061"/>
    </source>
</evidence>
<reference evidence="12 13" key="1">
    <citation type="submission" date="2019-03" db="EMBL/GenBank/DDBJ databases">
        <title>Metabolic reconstructions from genomes of highly enriched 'Candidatus Accumulibacter' and 'Candidatus Competibacter' bioreactor populations.</title>
        <authorList>
            <person name="Annavajhala M.K."/>
            <person name="Welles L."/>
            <person name="Abbas B."/>
            <person name="Sorokin D."/>
            <person name="Park H."/>
            <person name="Van Loosdrecht M."/>
            <person name="Chandran K."/>
        </authorList>
    </citation>
    <scope>NUCLEOTIDE SEQUENCE [LARGE SCALE GENOMIC DNA]</scope>
    <source>
        <strain evidence="12 13">SBR_G</strain>
    </source>
</reference>
<keyword evidence="6" id="KW-0479">Metal-binding</keyword>
<feature type="region of interest" description="Disordered" evidence="11">
    <location>
        <begin position="1"/>
        <end position="43"/>
    </location>
</feature>
<proteinExistence type="inferred from homology"/>
<evidence type="ECO:0000256" key="6">
    <source>
        <dbReference type="ARBA" id="ARBA00022723"/>
    </source>
</evidence>
<evidence type="ECO:0000256" key="8">
    <source>
        <dbReference type="ARBA" id="ARBA00023239"/>
    </source>
</evidence>